<feature type="compositionally biased region" description="Polar residues" evidence="13">
    <location>
        <begin position="431"/>
        <end position="441"/>
    </location>
</feature>
<dbReference type="AlphaFoldDB" id="A0AAV5QKU5"/>
<dbReference type="GO" id="GO:0008270">
    <property type="term" value="F:zinc ion binding"/>
    <property type="evidence" value="ECO:0007669"/>
    <property type="project" value="UniProtKB-KW"/>
</dbReference>
<dbReference type="CDD" id="cd16448">
    <property type="entry name" value="RING-H2"/>
    <property type="match status" value="1"/>
</dbReference>
<sequence length="510" mass="57609">MGPSMLPMTAILQWYDPYFNKTSRDIGRYAAFGPTIDIEYPYDDDSKPLGIISQQPLDASSSEATPPKNQTFFAGDLVFIKHNGCNLKQLEDILKNNPRYDPIKKKFDRDVMVLNQRGGCAFYDKILNFQKSGAKTVIIGNDQENKGLITMFSRILPEDIVIPSIFVTKETMMELGKLINASSDKSISLKVFSGQTPSPLLDALLTLVFSPPIALSILYVVMKIRRSHKKSLDKAPKNAVRNLPVYVFNADYLIPIDEFEKKREYYSGGTANDNNNNNNSKTSSNMLLNLFKKSNGKSSLDPGDNLSTDSESLEHSIQRHLSIEELNQYQMNQCSICLAAFRKLKSKVVLLPCGHYFHYKCCLNWLCNYHKVCPICKHDITKKVKRASVGPRRSSSIDAARSTIRNIFRYNGNAEDPDASTGLMVDRGTSPGISNSNSMNYNSLDNPTNVVQQTHLELVIEDSITDMSSNDVDFLEYNSEENQQELRENEHDLPEYLDDEERSIGSRSFY</sequence>
<dbReference type="GeneID" id="90073124"/>
<evidence type="ECO:0000313" key="16">
    <source>
        <dbReference type="Proteomes" id="UP001360560"/>
    </source>
</evidence>
<evidence type="ECO:0000256" key="5">
    <source>
        <dbReference type="ARBA" id="ARBA00022692"/>
    </source>
</evidence>
<comment type="subcellular location">
    <subcellularLocation>
        <location evidence="2">Membrane</location>
        <topology evidence="2">Multi-pass membrane protein</topology>
    </subcellularLocation>
</comment>
<keyword evidence="10" id="KW-1133">Transmembrane helix</keyword>
<dbReference type="EC" id="2.3.2.27" evidence="3"/>
<evidence type="ECO:0000256" key="10">
    <source>
        <dbReference type="ARBA" id="ARBA00022989"/>
    </source>
</evidence>
<feature type="region of interest" description="Disordered" evidence="13">
    <location>
        <begin position="481"/>
        <end position="510"/>
    </location>
</feature>
<keyword evidence="11" id="KW-0472">Membrane</keyword>
<dbReference type="GO" id="GO:0016567">
    <property type="term" value="P:protein ubiquitination"/>
    <property type="evidence" value="ECO:0007669"/>
    <property type="project" value="TreeGrafter"/>
</dbReference>
<dbReference type="InterPro" id="IPR001841">
    <property type="entry name" value="Znf_RING"/>
</dbReference>
<dbReference type="Pfam" id="PF13639">
    <property type="entry name" value="zf-RING_2"/>
    <property type="match status" value="1"/>
</dbReference>
<dbReference type="Gene3D" id="3.50.30.30">
    <property type="match status" value="1"/>
</dbReference>
<dbReference type="InterPro" id="IPR013083">
    <property type="entry name" value="Znf_RING/FYVE/PHD"/>
</dbReference>
<dbReference type="SMART" id="SM00184">
    <property type="entry name" value="RING"/>
    <property type="match status" value="1"/>
</dbReference>
<evidence type="ECO:0000256" key="12">
    <source>
        <dbReference type="PROSITE-ProRule" id="PRU00175"/>
    </source>
</evidence>
<reference evidence="15 16" key="1">
    <citation type="journal article" date="2023" name="Elife">
        <title>Identification of key yeast species and microbe-microbe interactions impacting larval growth of Drosophila in the wild.</title>
        <authorList>
            <person name="Mure A."/>
            <person name="Sugiura Y."/>
            <person name="Maeda R."/>
            <person name="Honda K."/>
            <person name="Sakurai N."/>
            <person name="Takahashi Y."/>
            <person name="Watada M."/>
            <person name="Katoh T."/>
            <person name="Gotoh A."/>
            <person name="Gotoh Y."/>
            <person name="Taniguchi I."/>
            <person name="Nakamura K."/>
            <person name="Hayashi T."/>
            <person name="Katayama T."/>
            <person name="Uemura T."/>
            <person name="Hattori Y."/>
        </authorList>
    </citation>
    <scope>NUCLEOTIDE SEQUENCE [LARGE SCALE GENOMIC DNA]</scope>
    <source>
        <strain evidence="15 16">SC-9</strain>
    </source>
</reference>
<comment type="caution">
    <text evidence="15">The sequence shown here is derived from an EMBL/GenBank/DDBJ whole genome shotgun (WGS) entry which is preliminary data.</text>
</comment>
<dbReference type="EMBL" id="BTFZ01000004">
    <property type="protein sequence ID" value="GMM35145.1"/>
    <property type="molecule type" value="Genomic_DNA"/>
</dbReference>
<dbReference type="RefSeq" id="XP_064852145.1">
    <property type="nucleotide sequence ID" value="XM_064996073.1"/>
</dbReference>
<keyword evidence="16" id="KW-1185">Reference proteome</keyword>
<dbReference type="Gene3D" id="3.30.40.10">
    <property type="entry name" value="Zinc/RING finger domain, C3HC4 (zinc finger)"/>
    <property type="match status" value="1"/>
</dbReference>
<keyword evidence="8" id="KW-0833">Ubl conjugation pathway</keyword>
<dbReference type="GO" id="GO:0006511">
    <property type="term" value="P:ubiquitin-dependent protein catabolic process"/>
    <property type="evidence" value="ECO:0007669"/>
    <property type="project" value="TreeGrafter"/>
</dbReference>
<gene>
    <name evidence="15" type="ORF">DASC09_024700</name>
</gene>
<evidence type="ECO:0000256" key="8">
    <source>
        <dbReference type="ARBA" id="ARBA00022786"/>
    </source>
</evidence>
<evidence type="ECO:0000256" key="4">
    <source>
        <dbReference type="ARBA" id="ARBA00022679"/>
    </source>
</evidence>
<evidence type="ECO:0000256" key="6">
    <source>
        <dbReference type="ARBA" id="ARBA00022723"/>
    </source>
</evidence>
<evidence type="ECO:0000313" key="15">
    <source>
        <dbReference type="EMBL" id="GMM35145.1"/>
    </source>
</evidence>
<keyword evidence="5" id="KW-0812">Transmembrane</keyword>
<proteinExistence type="predicted"/>
<name>A0AAV5QKU5_9ASCO</name>
<evidence type="ECO:0000256" key="13">
    <source>
        <dbReference type="SAM" id="MobiDB-lite"/>
    </source>
</evidence>
<keyword evidence="4" id="KW-0808">Transferase</keyword>
<dbReference type="SUPFAM" id="SSF57850">
    <property type="entry name" value="RING/U-box"/>
    <property type="match status" value="1"/>
</dbReference>
<evidence type="ECO:0000256" key="1">
    <source>
        <dbReference type="ARBA" id="ARBA00000900"/>
    </source>
</evidence>
<feature type="compositionally biased region" description="Basic and acidic residues" evidence="13">
    <location>
        <begin position="484"/>
        <end position="494"/>
    </location>
</feature>
<evidence type="ECO:0000259" key="14">
    <source>
        <dbReference type="PROSITE" id="PS50089"/>
    </source>
</evidence>
<feature type="region of interest" description="Disordered" evidence="13">
    <location>
        <begin position="419"/>
        <end position="441"/>
    </location>
</feature>
<evidence type="ECO:0000256" key="2">
    <source>
        <dbReference type="ARBA" id="ARBA00004141"/>
    </source>
</evidence>
<dbReference type="PANTHER" id="PTHR45977:SF4">
    <property type="entry name" value="RING-TYPE DOMAIN-CONTAINING PROTEIN"/>
    <property type="match status" value="1"/>
</dbReference>
<dbReference type="GO" id="GO:0061630">
    <property type="term" value="F:ubiquitin protein ligase activity"/>
    <property type="evidence" value="ECO:0007669"/>
    <property type="project" value="UniProtKB-EC"/>
</dbReference>
<dbReference type="GO" id="GO:0016020">
    <property type="term" value="C:membrane"/>
    <property type="evidence" value="ECO:0007669"/>
    <property type="project" value="UniProtKB-SubCell"/>
</dbReference>
<protein>
    <recommendedName>
        <fullName evidence="3">RING-type E3 ubiquitin transferase</fullName>
        <ecNumber evidence="3">2.3.2.27</ecNumber>
    </recommendedName>
</protein>
<evidence type="ECO:0000256" key="9">
    <source>
        <dbReference type="ARBA" id="ARBA00022833"/>
    </source>
</evidence>
<evidence type="ECO:0000256" key="3">
    <source>
        <dbReference type="ARBA" id="ARBA00012483"/>
    </source>
</evidence>
<dbReference type="PROSITE" id="PS50089">
    <property type="entry name" value="ZF_RING_2"/>
    <property type="match status" value="1"/>
</dbReference>
<dbReference type="Proteomes" id="UP001360560">
    <property type="component" value="Unassembled WGS sequence"/>
</dbReference>
<keyword evidence="9" id="KW-0862">Zinc</keyword>
<evidence type="ECO:0000256" key="11">
    <source>
        <dbReference type="ARBA" id="ARBA00023136"/>
    </source>
</evidence>
<feature type="domain" description="RING-type" evidence="14">
    <location>
        <begin position="334"/>
        <end position="377"/>
    </location>
</feature>
<evidence type="ECO:0000256" key="7">
    <source>
        <dbReference type="ARBA" id="ARBA00022771"/>
    </source>
</evidence>
<keyword evidence="6" id="KW-0479">Metal-binding</keyword>
<organism evidence="15 16">
    <name type="scientific">Saccharomycopsis crataegensis</name>
    <dbReference type="NCBI Taxonomy" id="43959"/>
    <lineage>
        <taxon>Eukaryota</taxon>
        <taxon>Fungi</taxon>
        <taxon>Dikarya</taxon>
        <taxon>Ascomycota</taxon>
        <taxon>Saccharomycotina</taxon>
        <taxon>Saccharomycetes</taxon>
        <taxon>Saccharomycopsidaceae</taxon>
        <taxon>Saccharomycopsis</taxon>
    </lineage>
</organism>
<accession>A0AAV5QKU5</accession>
<dbReference type="InterPro" id="IPR003137">
    <property type="entry name" value="PA_domain"/>
</dbReference>
<keyword evidence="7 12" id="KW-0863">Zinc-finger</keyword>
<comment type="catalytic activity">
    <reaction evidence="1">
        <text>S-ubiquitinyl-[E2 ubiquitin-conjugating enzyme]-L-cysteine + [acceptor protein]-L-lysine = [E2 ubiquitin-conjugating enzyme]-L-cysteine + N(6)-ubiquitinyl-[acceptor protein]-L-lysine.</text>
        <dbReference type="EC" id="2.3.2.27"/>
    </reaction>
</comment>
<dbReference type="PANTHER" id="PTHR45977">
    <property type="entry name" value="TARGET OF ERK KINASE MPK-1"/>
    <property type="match status" value="1"/>
</dbReference>
<dbReference type="Pfam" id="PF02225">
    <property type="entry name" value="PA"/>
    <property type="match status" value="1"/>
</dbReference>